<protein>
    <submittedName>
        <fullName evidence="2">Uncharacterized protein</fullName>
    </submittedName>
</protein>
<evidence type="ECO:0000256" key="1">
    <source>
        <dbReference type="SAM" id="MobiDB-lite"/>
    </source>
</evidence>
<gene>
    <name evidence="2" type="ORF">LIER_04355</name>
</gene>
<name>A0AAV3NWL8_LITER</name>
<evidence type="ECO:0000313" key="2">
    <source>
        <dbReference type="EMBL" id="GAA0143745.1"/>
    </source>
</evidence>
<dbReference type="AlphaFoldDB" id="A0AAV3NWL8"/>
<organism evidence="2 3">
    <name type="scientific">Lithospermum erythrorhizon</name>
    <name type="common">Purple gromwell</name>
    <name type="synonym">Lithospermum officinale var. erythrorhizon</name>
    <dbReference type="NCBI Taxonomy" id="34254"/>
    <lineage>
        <taxon>Eukaryota</taxon>
        <taxon>Viridiplantae</taxon>
        <taxon>Streptophyta</taxon>
        <taxon>Embryophyta</taxon>
        <taxon>Tracheophyta</taxon>
        <taxon>Spermatophyta</taxon>
        <taxon>Magnoliopsida</taxon>
        <taxon>eudicotyledons</taxon>
        <taxon>Gunneridae</taxon>
        <taxon>Pentapetalae</taxon>
        <taxon>asterids</taxon>
        <taxon>lamiids</taxon>
        <taxon>Boraginales</taxon>
        <taxon>Boraginaceae</taxon>
        <taxon>Boraginoideae</taxon>
        <taxon>Lithospermeae</taxon>
        <taxon>Lithospermum</taxon>
    </lineage>
</organism>
<sequence length="67" mass="7515">MKSSQNPISLFHLLPNPPPSSNEDDDFADLDNGMEALLKGVPMNFSAYNDQNISQLGFGFWGIWKWA</sequence>
<accession>A0AAV3NWL8</accession>
<dbReference type="EMBL" id="BAABME010000554">
    <property type="protein sequence ID" value="GAA0143745.1"/>
    <property type="molecule type" value="Genomic_DNA"/>
</dbReference>
<proteinExistence type="predicted"/>
<keyword evidence="3" id="KW-1185">Reference proteome</keyword>
<feature type="region of interest" description="Disordered" evidence="1">
    <location>
        <begin position="1"/>
        <end position="25"/>
    </location>
</feature>
<evidence type="ECO:0000313" key="3">
    <source>
        <dbReference type="Proteomes" id="UP001454036"/>
    </source>
</evidence>
<dbReference type="Proteomes" id="UP001454036">
    <property type="component" value="Unassembled WGS sequence"/>
</dbReference>
<comment type="caution">
    <text evidence="2">The sequence shown here is derived from an EMBL/GenBank/DDBJ whole genome shotgun (WGS) entry which is preliminary data.</text>
</comment>
<reference evidence="2 3" key="1">
    <citation type="submission" date="2024-01" db="EMBL/GenBank/DDBJ databases">
        <title>The complete chloroplast genome sequence of Lithospermum erythrorhizon: insights into the phylogenetic relationship among Boraginaceae species and the maternal lineages of purple gromwells.</title>
        <authorList>
            <person name="Okada T."/>
            <person name="Watanabe K."/>
        </authorList>
    </citation>
    <scope>NUCLEOTIDE SEQUENCE [LARGE SCALE GENOMIC DNA]</scope>
</reference>